<protein>
    <submittedName>
        <fullName evidence="1">Uncharacterized protein</fullName>
    </submittedName>
</protein>
<gene>
    <name evidence="1" type="ORF">BDN72DRAFT_905642</name>
</gene>
<evidence type="ECO:0000313" key="2">
    <source>
        <dbReference type="Proteomes" id="UP000308600"/>
    </source>
</evidence>
<accession>A0ACD3A294</accession>
<name>A0ACD3A294_9AGAR</name>
<sequence length="295" mass="34209">MAPGKYRELVKVFPQICRWSTYLEPRSLQLQTHREIFEFGETLESWGSLSRKLLPGFRIWRNLKLLEMPIPPSRHFAAAFRDLLITVPITELNLKTSWDDKFQIIAGLLGYACDNLRVLRIKHIVSETCSAPIPWEDPTWNTMLACFKSIQVLYINTPLRFKSWKRPYWTFCLWKEFLPNLQRIYLCHGSEEYDISSGNLIGDFRVFSWVPGPKTRKNSLKWREQPIVGHLPGKGQDMGLADALLEDREPYGPWDDHENAGDPTSTGDDPAWASDSDVEMDTSSEYENENESDSY</sequence>
<proteinExistence type="predicted"/>
<organism evidence="1 2">
    <name type="scientific">Pluteus cervinus</name>
    <dbReference type="NCBI Taxonomy" id="181527"/>
    <lineage>
        <taxon>Eukaryota</taxon>
        <taxon>Fungi</taxon>
        <taxon>Dikarya</taxon>
        <taxon>Basidiomycota</taxon>
        <taxon>Agaricomycotina</taxon>
        <taxon>Agaricomycetes</taxon>
        <taxon>Agaricomycetidae</taxon>
        <taxon>Agaricales</taxon>
        <taxon>Pluteineae</taxon>
        <taxon>Pluteaceae</taxon>
        <taxon>Pluteus</taxon>
    </lineage>
</organism>
<reference evidence="1 2" key="1">
    <citation type="journal article" date="2019" name="Nat. Ecol. Evol.">
        <title>Megaphylogeny resolves global patterns of mushroom evolution.</title>
        <authorList>
            <person name="Varga T."/>
            <person name="Krizsan K."/>
            <person name="Foldi C."/>
            <person name="Dima B."/>
            <person name="Sanchez-Garcia M."/>
            <person name="Sanchez-Ramirez S."/>
            <person name="Szollosi G.J."/>
            <person name="Szarkandi J.G."/>
            <person name="Papp V."/>
            <person name="Albert L."/>
            <person name="Andreopoulos W."/>
            <person name="Angelini C."/>
            <person name="Antonin V."/>
            <person name="Barry K.W."/>
            <person name="Bougher N.L."/>
            <person name="Buchanan P."/>
            <person name="Buyck B."/>
            <person name="Bense V."/>
            <person name="Catcheside P."/>
            <person name="Chovatia M."/>
            <person name="Cooper J."/>
            <person name="Damon W."/>
            <person name="Desjardin D."/>
            <person name="Finy P."/>
            <person name="Geml J."/>
            <person name="Haridas S."/>
            <person name="Hughes K."/>
            <person name="Justo A."/>
            <person name="Karasinski D."/>
            <person name="Kautmanova I."/>
            <person name="Kiss B."/>
            <person name="Kocsube S."/>
            <person name="Kotiranta H."/>
            <person name="LaButti K.M."/>
            <person name="Lechner B.E."/>
            <person name="Liimatainen K."/>
            <person name="Lipzen A."/>
            <person name="Lukacs Z."/>
            <person name="Mihaltcheva S."/>
            <person name="Morgado L.N."/>
            <person name="Niskanen T."/>
            <person name="Noordeloos M.E."/>
            <person name="Ohm R.A."/>
            <person name="Ortiz-Santana B."/>
            <person name="Ovrebo C."/>
            <person name="Racz N."/>
            <person name="Riley R."/>
            <person name="Savchenko A."/>
            <person name="Shiryaev A."/>
            <person name="Soop K."/>
            <person name="Spirin V."/>
            <person name="Szebenyi C."/>
            <person name="Tomsovsky M."/>
            <person name="Tulloss R.E."/>
            <person name="Uehling J."/>
            <person name="Grigoriev I.V."/>
            <person name="Vagvolgyi C."/>
            <person name="Papp T."/>
            <person name="Martin F.M."/>
            <person name="Miettinen O."/>
            <person name="Hibbett D.S."/>
            <person name="Nagy L.G."/>
        </authorList>
    </citation>
    <scope>NUCLEOTIDE SEQUENCE [LARGE SCALE GENOMIC DNA]</scope>
    <source>
        <strain evidence="1 2">NL-1719</strain>
    </source>
</reference>
<dbReference type="EMBL" id="ML208921">
    <property type="protein sequence ID" value="TFK59666.1"/>
    <property type="molecule type" value="Genomic_DNA"/>
</dbReference>
<keyword evidence="2" id="KW-1185">Reference proteome</keyword>
<dbReference type="Proteomes" id="UP000308600">
    <property type="component" value="Unassembled WGS sequence"/>
</dbReference>
<evidence type="ECO:0000313" key="1">
    <source>
        <dbReference type="EMBL" id="TFK59666.1"/>
    </source>
</evidence>